<dbReference type="PANTHER" id="PTHR47999:SF24">
    <property type="entry name" value="TRANSCRIPTION FACTOR MYB90"/>
    <property type="match status" value="1"/>
</dbReference>
<dbReference type="Gene3D" id="1.10.10.60">
    <property type="entry name" value="Homeodomain-like"/>
    <property type="match status" value="2"/>
</dbReference>
<evidence type="ECO:0000256" key="1">
    <source>
        <dbReference type="ARBA" id="ARBA00004123"/>
    </source>
</evidence>
<evidence type="ECO:0000256" key="3">
    <source>
        <dbReference type="ARBA" id="ARBA00023015"/>
    </source>
</evidence>
<evidence type="ECO:0000256" key="5">
    <source>
        <dbReference type="ARBA" id="ARBA00023159"/>
    </source>
</evidence>
<evidence type="ECO:0000259" key="9">
    <source>
        <dbReference type="PROSITE" id="PS51294"/>
    </source>
</evidence>
<name>A0ABD3ABA9_9GENT</name>
<keyword evidence="5" id="KW-0010">Activator</keyword>
<keyword evidence="7" id="KW-0539">Nucleus</keyword>
<feature type="domain" description="Myb-like" evidence="8">
    <location>
        <begin position="5"/>
        <end position="96"/>
    </location>
</feature>
<comment type="caution">
    <text evidence="10">The sequence shown here is derived from an EMBL/GenBank/DDBJ whole genome shotgun (WGS) entry which is preliminary data.</text>
</comment>
<keyword evidence="2" id="KW-0677">Repeat</keyword>
<gene>
    <name evidence="10" type="ORF">ACH5RR_011624</name>
</gene>
<keyword evidence="4" id="KW-0238">DNA-binding</keyword>
<evidence type="ECO:0000256" key="7">
    <source>
        <dbReference type="ARBA" id="ARBA00023242"/>
    </source>
</evidence>
<sequence>MFSTRFGVRKGSWTAEEDILLRNCIEKHGEGKWHQIPLKAGLNRSRLRWLNSLRPNIKRGAFASDGVDLIIRWSLISGRIPGRTANDVKNFWNSHVQKKLTGRQENLKGSPIKPEKAQISIFKPHPLNLSKHVQARSSLRNATHSIKNQEFFNESESSNLMKPFG</sequence>
<dbReference type="GO" id="GO:0003677">
    <property type="term" value="F:DNA binding"/>
    <property type="evidence" value="ECO:0007669"/>
    <property type="project" value="UniProtKB-KW"/>
</dbReference>
<feature type="domain" description="HTH myb-type" evidence="9">
    <location>
        <begin position="72"/>
        <end position="100"/>
    </location>
</feature>
<evidence type="ECO:0000256" key="6">
    <source>
        <dbReference type="ARBA" id="ARBA00023163"/>
    </source>
</evidence>
<dbReference type="PANTHER" id="PTHR47999">
    <property type="entry name" value="TRANSCRIPTION FACTOR MYB8-RELATED-RELATED"/>
    <property type="match status" value="1"/>
</dbReference>
<organism evidence="10 11">
    <name type="scientific">Cinchona calisaya</name>
    <dbReference type="NCBI Taxonomy" id="153742"/>
    <lineage>
        <taxon>Eukaryota</taxon>
        <taxon>Viridiplantae</taxon>
        <taxon>Streptophyta</taxon>
        <taxon>Embryophyta</taxon>
        <taxon>Tracheophyta</taxon>
        <taxon>Spermatophyta</taxon>
        <taxon>Magnoliopsida</taxon>
        <taxon>eudicotyledons</taxon>
        <taxon>Gunneridae</taxon>
        <taxon>Pentapetalae</taxon>
        <taxon>asterids</taxon>
        <taxon>lamiids</taxon>
        <taxon>Gentianales</taxon>
        <taxon>Rubiaceae</taxon>
        <taxon>Cinchonoideae</taxon>
        <taxon>Cinchoneae</taxon>
        <taxon>Cinchona</taxon>
    </lineage>
</organism>
<dbReference type="SUPFAM" id="SSF46689">
    <property type="entry name" value="Homeodomain-like"/>
    <property type="match status" value="1"/>
</dbReference>
<dbReference type="PROSITE" id="PS50090">
    <property type="entry name" value="MYB_LIKE"/>
    <property type="match status" value="1"/>
</dbReference>
<dbReference type="GO" id="GO:0080090">
    <property type="term" value="P:regulation of primary metabolic process"/>
    <property type="evidence" value="ECO:0007669"/>
    <property type="project" value="UniProtKB-ARBA"/>
</dbReference>
<feature type="domain" description="HTH myb-type" evidence="9">
    <location>
        <begin position="5"/>
        <end position="57"/>
    </location>
</feature>
<dbReference type="InterPro" id="IPR017930">
    <property type="entry name" value="Myb_dom"/>
</dbReference>
<protein>
    <submittedName>
        <fullName evidence="10">Uncharacterized protein</fullName>
    </submittedName>
</protein>
<keyword evidence="11" id="KW-1185">Reference proteome</keyword>
<dbReference type="InterPro" id="IPR015495">
    <property type="entry name" value="Myb_TF_plants"/>
</dbReference>
<proteinExistence type="predicted"/>
<dbReference type="EMBL" id="JBJUIK010000005">
    <property type="protein sequence ID" value="KAL3526968.1"/>
    <property type="molecule type" value="Genomic_DNA"/>
</dbReference>
<dbReference type="PROSITE" id="PS51294">
    <property type="entry name" value="HTH_MYB"/>
    <property type="match status" value="2"/>
</dbReference>
<dbReference type="SMART" id="SM00717">
    <property type="entry name" value="SANT"/>
    <property type="match status" value="1"/>
</dbReference>
<keyword evidence="3" id="KW-0805">Transcription regulation</keyword>
<dbReference type="AlphaFoldDB" id="A0ABD3ABA9"/>
<evidence type="ECO:0000256" key="2">
    <source>
        <dbReference type="ARBA" id="ARBA00022737"/>
    </source>
</evidence>
<evidence type="ECO:0000256" key="4">
    <source>
        <dbReference type="ARBA" id="ARBA00023125"/>
    </source>
</evidence>
<comment type="subcellular location">
    <subcellularLocation>
        <location evidence="1">Nucleus</location>
    </subcellularLocation>
</comment>
<evidence type="ECO:0000313" key="11">
    <source>
        <dbReference type="Proteomes" id="UP001630127"/>
    </source>
</evidence>
<dbReference type="CDD" id="cd00167">
    <property type="entry name" value="SANT"/>
    <property type="match status" value="1"/>
</dbReference>
<evidence type="ECO:0000313" key="10">
    <source>
        <dbReference type="EMBL" id="KAL3526968.1"/>
    </source>
</evidence>
<dbReference type="InterPro" id="IPR009057">
    <property type="entry name" value="Homeodomain-like_sf"/>
</dbReference>
<keyword evidence="6" id="KW-0804">Transcription</keyword>
<dbReference type="FunFam" id="1.10.10.60:FF:000218">
    <property type="entry name" value="Myb transcription factor"/>
    <property type="match status" value="1"/>
</dbReference>
<dbReference type="GO" id="GO:0005634">
    <property type="term" value="C:nucleus"/>
    <property type="evidence" value="ECO:0007669"/>
    <property type="project" value="UniProtKB-SubCell"/>
</dbReference>
<accession>A0ABD3ABA9</accession>
<dbReference type="InterPro" id="IPR001005">
    <property type="entry name" value="SANT/Myb"/>
</dbReference>
<evidence type="ECO:0000259" key="8">
    <source>
        <dbReference type="PROSITE" id="PS50090"/>
    </source>
</evidence>
<dbReference type="Pfam" id="PF00249">
    <property type="entry name" value="Myb_DNA-binding"/>
    <property type="match status" value="2"/>
</dbReference>
<dbReference type="Proteomes" id="UP001630127">
    <property type="component" value="Unassembled WGS sequence"/>
</dbReference>
<reference evidence="10 11" key="1">
    <citation type="submission" date="2024-11" db="EMBL/GenBank/DDBJ databases">
        <title>A near-complete genome assembly of Cinchona calisaya.</title>
        <authorList>
            <person name="Lian D.C."/>
            <person name="Zhao X.W."/>
            <person name="Wei L."/>
        </authorList>
    </citation>
    <scope>NUCLEOTIDE SEQUENCE [LARGE SCALE GENOMIC DNA]</scope>
    <source>
        <tissue evidence="10">Nenye</tissue>
    </source>
</reference>